<evidence type="ECO:0000313" key="13">
    <source>
        <dbReference type="Ensembl" id="ENSSRHP00000102958.1"/>
    </source>
</evidence>
<feature type="region of interest" description="Disordered" evidence="10">
    <location>
        <begin position="885"/>
        <end position="926"/>
    </location>
</feature>
<dbReference type="GO" id="GO:0048188">
    <property type="term" value="C:Set1C/COMPASS complex"/>
    <property type="evidence" value="ECO:0007669"/>
    <property type="project" value="InterPro"/>
</dbReference>
<evidence type="ECO:0000256" key="3">
    <source>
        <dbReference type="ARBA" id="ARBA00022679"/>
    </source>
</evidence>
<dbReference type="Gene3D" id="2.170.270.10">
    <property type="entry name" value="SET domain"/>
    <property type="match status" value="1"/>
</dbReference>
<accession>A0A673NNR4</accession>
<keyword evidence="4" id="KW-0949">S-adenosyl-L-methionine</keyword>
<keyword evidence="7" id="KW-0805">Transcription regulation</keyword>
<dbReference type="PROSITE" id="PS50868">
    <property type="entry name" value="POST_SET"/>
    <property type="match status" value="1"/>
</dbReference>
<dbReference type="SMART" id="SM00317">
    <property type="entry name" value="SET"/>
    <property type="match status" value="1"/>
</dbReference>
<dbReference type="InterPro" id="IPR024657">
    <property type="entry name" value="COMPASS_Set1_N-SET"/>
</dbReference>
<dbReference type="InterPro" id="IPR001214">
    <property type="entry name" value="SET_dom"/>
</dbReference>
<dbReference type="InterPro" id="IPR003616">
    <property type="entry name" value="Post-SET_dom"/>
</dbReference>
<reference evidence="13" key="1">
    <citation type="submission" date="2025-08" db="UniProtKB">
        <authorList>
            <consortium name="Ensembl"/>
        </authorList>
    </citation>
    <scope>IDENTIFICATION</scope>
</reference>
<dbReference type="GO" id="GO:0032259">
    <property type="term" value="P:methylation"/>
    <property type="evidence" value="ECO:0007669"/>
    <property type="project" value="UniProtKB-KW"/>
</dbReference>
<evidence type="ECO:0000256" key="10">
    <source>
        <dbReference type="SAM" id="MobiDB-lite"/>
    </source>
</evidence>
<dbReference type="Pfam" id="PF11764">
    <property type="entry name" value="N-SET"/>
    <property type="match status" value="1"/>
</dbReference>
<feature type="compositionally biased region" description="Basic residues" evidence="10">
    <location>
        <begin position="495"/>
        <end position="505"/>
    </location>
</feature>
<protein>
    <submittedName>
        <fullName evidence="13">Histone-lysine N-methyltransferase SETD1A-like</fullName>
    </submittedName>
</protein>
<evidence type="ECO:0000259" key="11">
    <source>
        <dbReference type="PROSITE" id="PS50280"/>
    </source>
</evidence>
<feature type="compositionally biased region" description="Basic and acidic residues" evidence="10">
    <location>
        <begin position="1044"/>
        <end position="1053"/>
    </location>
</feature>
<evidence type="ECO:0000259" key="12">
    <source>
        <dbReference type="PROSITE" id="PS50868"/>
    </source>
</evidence>
<feature type="compositionally biased region" description="Basic residues" evidence="10">
    <location>
        <begin position="1055"/>
        <end position="1064"/>
    </location>
</feature>
<dbReference type="PANTHER" id="PTHR45814">
    <property type="entry name" value="HISTONE-LYSINE N-METHYLTRANSFERASE SETD1"/>
    <property type="match status" value="1"/>
</dbReference>
<feature type="compositionally biased region" description="Acidic residues" evidence="10">
    <location>
        <begin position="570"/>
        <end position="594"/>
    </location>
</feature>
<evidence type="ECO:0000256" key="9">
    <source>
        <dbReference type="ARBA" id="ARBA00023242"/>
    </source>
</evidence>
<dbReference type="Ensembl" id="ENSSRHT00000105722.1">
    <property type="protein sequence ID" value="ENSSRHP00000102958.1"/>
    <property type="gene ID" value="ENSSRHG00000050358.1"/>
</dbReference>
<evidence type="ECO:0000256" key="4">
    <source>
        <dbReference type="ARBA" id="ARBA00022691"/>
    </source>
</evidence>
<feature type="domain" description="Post-SET" evidence="12">
    <location>
        <begin position="1421"/>
        <end position="1437"/>
    </location>
</feature>
<keyword evidence="3" id="KW-0808">Transferase</keyword>
<comment type="subcellular location">
    <subcellularLocation>
        <location evidence="1">Nucleus</location>
    </subcellularLocation>
</comment>
<reference evidence="13" key="2">
    <citation type="submission" date="2025-09" db="UniProtKB">
        <authorList>
            <consortium name="Ensembl"/>
        </authorList>
    </citation>
    <scope>IDENTIFICATION</scope>
</reference>
<dbReference type="PROSITE" id="PS50280">
    <property type="entry name" value="SET"/>
    <property type="match status" value="1"/>
</dbReference>
<dbReference type="Proteomes" id="UP000472270">
    <property type="component" value="Unassembled WGS sequence"/>
</dbReference>
<feature type="compositionally biased region" description="Basic and acidic residues" evidence="10">
    <location>
        <begin position="484"/>
        <end position="494"/>
    </location>
</feature>
<dbReference type="PANTHER" id="PTHR45814:SF3">
    <property type="entry name" value="HISTONE-LYSINE N-METHYLTRANSFERASE SETD1A"/>
    <property type="match status" value="1"/>
</dbReference>
<feature type="region of interest" description="Disordered" evidence="10">
    <location>
        <begin position="1"/>
        <end position="59"/>
    </location>
</feature>
<evidence type="ECO:0000256" key="6">
    <source>
        <dbReference type="ARBA" id="ARBA00022884"/>
    </source>
</evidence>
<dbReference type="GO" id="GO:0003723">
    <property type="term" value="F:RNA binding"/>
    <property type="evidence" value="ECO:0007669"/>
    <property type="project" value="UniProtKB-KW"/>
</dbReference>
<feature type="compositionally biased region" description="Acidic residues" evidence="10">
    <location>
        <begin position="1068"/>
        <end position="1079"/>
    </location>
</feature>
<dbReference type="SMART" id="SM01291">
    <property type="entry name" value="N-SET"/>
    <property type="match status" value="1"/>
</dbReference>
<feature type="compositionally biased region" description="Low complexity" evidence="10">
    <location>
        <begin position="1080"/>
        <end position="1093"/>
    </location>
</feature>
<dbReference type="CDD" id="cd19169">
    <property type="entry name" value="SET_SETD1"/>
    <property type="match status" value="1"/>
</dbReference>
<feature type="compositionally biased region" description="Polar residues" evidence="10">
    <location>
        <begin position="724"/>
        <end position="740"/>
    </location>
</feature>
<dbReference type="InterPro" id="IPR046341">
    <property type="entry name" value="SET_dom_sf"/>
</dbReference>
<evidence type="ECO:0000256" key="2">
    <source>
        <dbReference type="ARBA" id="ARBA00022603"/>
    </source>
</evidence>
<dbReference type="FunFam" id="2.170.270.10:FF:000010">
    <property type="entry name" value="Histone-lysine N-methyltransferase"/>
    <property type="match status" value="1"/>
</dbReference>
<dbReference type="InterPro" id="IPR044570">
    <property type="entry name" value="Set1-like"/>
</dbReference>
<evidence type="ECO:0000256" key="5">
    <source>
        <dbReference type="ARBA" id="ARBA00022853"/>
    </source>
</evidence>
<feature type="compositionally biased region" description="Acidic residues" evidence="10">
    <location>
        <begin position="887"/>
        <end position="901"/>
    </location>
</feature>
<dbReference type="GO" id="GO:0042800">
    <property type="term" value="F:histone H3K4 methyltransferase activity"/>
    <property type="evidence" value="ECO:0007669"/>
    <property type="project" value="InterPro"/>
</dbReference>
<feature type="region of interest" description="Disordered" evidence="10">
    <location>
        <begin position="205"/>
        <end position="245"/>
    </location>
</feature>
<feature type="compositionally biased region" description="Low complexity" evidence="10">
    <location>
        <begin position="685"/>
        <end position="715"/>
    </location>
</feature>
<feature type="compositionally biased region" description="Basic and acidic residues" evidence="10">
    <location>
        <begin position="1024"/>
        <end position="1035"/>
    </location>
</feature>
<feature type="region of interest" description="Disordered" evidence="10">
    <location>
        <begin position="1122"/>
        <end position="1143"/>
    </location>
</feature>
<evidence type="ECO:0000256" key="8">
    <source>
        <dbReference type="ARBA" id="ARBA00023163"/>
    </source>
</evidence>
<feature type="region of interest" description="Disordered" evidence="10">
    <location>
        <begin position="1002"/>
        <end position="1094"/>
    </location>
</feature>
<dbReference type="InterPro" id="IPR037841">
    <property type="entry name" value="SET_SETD1A/B"/>
</dbReference>
<keyword evidence="9" id="KW-0539">Nucleus</keyword>
<feature type="compositionally biased region" description="Basic and acidic residues" evidence="10">
    <location>
        <begin position="25"/>
        <end position="56"/>
    </location>
</feature>
<evidence type="ECO:0000256" key="7">
    <source>
        <dbReference type="ARBA" id="ARBA00023015"/>
    </source>
</evidence>
<keyword evidence="2" id="KW-0489">Methyltransferase</keyword>
<keyword evidence="14" id="KW-1185">Reference proteome</keyword>
<feature type="compositionally biased region" description="Basic residues" evidence="10">
    <location>
        <begin position="1"/>
        <end position="10"/>
    </location>
</feature>
<dbReference type="SMART" id="SM00508">
    <property type="entry name" value="PostSET"/>
    <property type="match status" value="1"/>
</dbReference>
<feature type="compositionally biased region" description="Acidic residues" evidence="10">
    <location>
        <begin position="525"/>
        <end position="550"/>
    </location>
</feature>
<feature type="region of interest" description="Disordered" evidence="10">
    <location>
        <begin position="446"/>
        <end position="788"/>
    </location>
</feature>
<feature type="compositionally biased region" description="Low complexity" evidence="10">
    <location>
        <begin position="551"/>
        <end position="569"/>
    </location>
</feature>
<organism evidence="13 14">
    <name type="scientific">Sinocyclocheilus rhinocerous</name>
    <dbReference type="NCBI Taxonomy" id="307959"/>
    <lineage>
        <taxon>Eukaryota</taxon>
        <taxon>Metazoa</taxon>
        <taxon>Chordata</taxon>
        <taxon>Craniata</taxon>
        <taxon>Vertebrata</taxon>
        <taxon>Euteleostomi</taxon>
        <taxon>Actinopterygii</taxon>
        <taxon>Neopterygii</taxon>
        <taxon>Teleostei</taxon>
        <taxon>Ostariophysi</taxon>
        <taxon>Cypriniformes</taxon>
        <taxon>Cyprinidae</taxon>
        <taxon>Cyprininae</taxon>
        <taxon>Sinocyclocheilus</taxon>
    </lineage>
</organism>
<name>A0A673NNR4_9TELE</name>
<dbReference type="SUPFAM" id="SSF82199">
    <property type="entry name" value="SET domain"/>
    <property type="match status" value="1"/>
</dbReference>
<evidence type="ECO:0000313" key="14">
    <source>
        <dbReference type="Proteomes" id="UP000472270"/>
    </source>
</evidence>
<feature type="region of interest" description="Disordered" evidence="10">
    <location>
        <begin position="807"/>
        <end position="848"/>
    </location>
</feature>
<gene>
    <name evidence="13" type="primary">LOC107729457</name>
</gene>
<keyword evidence="8" id="KW-0804">Transcription</keyword>
<evidence type="ECO:0000256" key="1">
    <source>
        <dbReference type="ARBA" id="ARBA00004123"/>
    </source>
</evidence>
<dbReference type="Pfam" id="PF00856">
    <property type="entry name" value="SET"/>
    <property type="match status" value="1"/>
</dbReference>
<proteinExistence type="predicted"/>
<keyword evidence="5" id="KW-0156">Chromatin regulator</keyword>
<feature type="domain" description="SET" evidence="11">
    <location>
        <begin position="1298"/>
        <end position="1415"/>
    </location>
</feature>
<sequence length="1437" mass="160958">MMRTMRRRRTERGVKQARMQMMGERNSERRTVKGLVIRDKERRREASRGGEERKMDAAAGAKGKVVESVKAGKHLQRWPLPLPLRTVWCQSLFRAKCRHLRRSTQPLTYTGLHTPHPPTMERHSLLLTLLGRIWKYQMKMTTPSPRPPILLPLHPPHLHPEYPPPLPHHMYDYASSIELMSQYCGGAPMSFQMQTHMLSRLHQMRMASSNSSTAPPGEVPPASEYPPSFHLHSIPPPPHHPHHTYMDQDGNVATHYDQDHRYIPPHLPYAYPDPHAAQLPQHHTIPPPHSPWPPHLLPQQFPSHYPPPGFGTVPGIDGELYGAVGDQMAIMGHNPYEAVVQQVLAALIEEMKNIMQRDLNRKMVENVAFGTFDEWWDRKEQKAKPFQTAMRGVAVVREEDKKDEKTSNRPREPLMSLVDWAKSGGMEGFSLRGALRLPSFKVKRKEPQELVEGGELKRARPSTPPDEEDEDSYQGKSADTAAGRTEERRVADRRAARRRSRAKARKPYDLDSEGEETSDGSSSEKEEDEDSDKVDESEDVALSADSDDESISSSSSESSSSSSSASSSSSDEEDEEDGEQAAESESLDTMDESTMDSVAAIDAEKDDGDKASLDQSSVTAAEVKQEEEKTATAVPPSSPYPRPSSPFLLLPPLKKRRKTVSFSMEEREVKPSILSPSAPSPSPTPVSQASDVPTSSSPVSTPTAAAPATSSKPAPMLLPFASRPSESNALTSPASPSTVLTIPPPVRSLRPDEPKKSPGLPPSPQTPTAKNSSKRGKDSPRTPPAPICLTVQNLPLDHACLVKVAYEDPVPTPTTQKGRARGRPRTLSQSASAPHLHPALEEEDEEELEQRLKLREQLGVSSLLQLASAPKPDLSVLADVALKMDPEADIDSEETETSDEAEEHKLEEEEGDFFAPHPRQPLPDPEGLFVLQEHNYSKTPAHPHLTSSQKRTKQDPTVLLPADLNQHGVQEAPEEVIGDALAARGEAPELYGDLSGMGLLCDARDTAETQTKTLGPPHKRRGPISKEMEMEERGKGKSKKRSRKDKENEELQISKKQKEKQRKRKLEEYEEDVDVEQLESGELSSSSSDSGDSYFGLKRSLEFEKEEVRKSERLFLQEAGLTPSTQRRPKHVPTLAPLPQPSYKNRSEFEQMTILYDIWNTGLDQEDMRLLKSTYEKLLQVDRGTDWLNDTHWVPHTITNIPNPRRKKKTADGQLREHVTGCARSEGYYAISRKEKDVYLELDQPVTVQEAGEYDTSGSNRLLSERRSEQRRLLSAIGTPAVMDSDLLKLNQLKFRKKKLRFGRSRIHEWGLFAMEPIAADEMVIEYVGQSIRQMVADNREKRYAQEGIGSSYLFRVDHDTIIDATKCGNLARFINHCCTPNCYAKVITIESQKKIVIYSKQPIGVNEEITYDYKFPIEENKIPCLCGTENCRGTLN</sequence>
<keyword evidence="6" id="KW-0694">RNA-binding</keyword>